<gene>
    <name evidence="4" type="ORF">GCM10022395_16410</name>
</gene>
<keyword evidence="5" id="KW-1185">Reference proteome</keyword>
<keyword evidence="2" id="KW-0813">Transport</keyword>
<evidence type="ECO:0000313" key="4">
    <source>
        <dbReference type="EMBL" id="GAA3566904.1"/>
    </source>
</evidence>
<dbReference type="Pfam" id="PF07715">
    <property type="entry name" value="Plug"/>
    <property type="match status" value="1"/>
</dbReference>
<dbReference type="EMBL" id="BAABCY010000038">
    <property type="protein sequence ID" value="GAA3566904.1"/>
    <property type="molecule type" value="Genomic_DNA"/>
</dbReference>
<evidence type="ECO:0000256" key="1">
    <source>
        <dbReference type="ARBA" id="ARBA00022729"/>
    </source>
</evidence>
<proteinExistence type="inferred from homology"/>
<evidence type="ECO:0000256" key="2">
    <source>
        <dbReference type="PROSITE-ProRule" id="PRU01360"/>
    </source>
</evidence>
<name>A0ABP6XGU5_9FLAO</name>
<dbReference type="Proteomes" id="UP001500954">
    <property type="component" value="Unassembled WGS sequence"/>
</dbReference>
<dbReference type="PROSITE" id="PS52016">
    <property type="entry name" value="TONB_DEPENDENT_REC_3"/>
    <property type="match status" value="1"/>
</dbReference>
<accession>A0ABP6XGU5</accession>
<keyword evidence="2" id="KW-1134">Transmembrane beta strand</keyword>
<keyword evidence="2" id="KW-0998">Cell outer membrane</keyword>
<keyword evidence="2" id="KW-0472">Membrane</keyword>
<keyword evidence="2" id="KW-0812">Transmembrane</keyword>
<dbReference type="PANTHER" id="PTHR30069:SF29">
    <property type="entry name" value="HEMOGLOBIN AND HEMOGLOBIN-HAPTOGLOBIN-BINDING PROTEIN 1-RELATED"/>
    <property type="match status" value="1"/>
</dbReference>
<evidence type="ECO:0000259" key="3">
    <source>
        <dbReference type="Pfam" id="PF07715"/>
    </source>
</evidence>
<sequence>MDRTYYNAGDDLWFKSYVVDGTFNAPASDSTVVYVDIIDKKGSIIDSKITKAAQGFGFGDFKLAADLTGGVYYIRAYTNYMRNFDDAFFFRKSIFISPLSNNKKFKKNTLLDDISSSPQNQKTHKPDLQFFPEGGYLVNGFFNTIAFKAIDSDGKSIDISGQITDSLGTEVTNFKSTHLGMGALLIKPEKGKKYKATINFNGKEYSYKLPQTHDNKPLMQIKSIKDFYYLTIKTNPNISLEEYKIEAKYGNIILYDAKIKGNNPNVVLKIPNDNFDQGIIKFTLFNTNNTPVSERLVFNYNRENKIIVTASTNSRSYKTNQNIPLLIDLKQDSLETNTLEGTNFSVSITDIAASQPTMNQTDIASYLLLNSELKGAIEQPGYYFYSSDPKREQNLDLLMLTQGWRQYLYDDTPKNTDNIFNTETGITVSGTVKRFYNYRKTTTADVSLTYWGNSGMNFSKVKTDSNGKFLFSNANLIDGGKIVLQAKDDERPKNKYIIELAPFNPAPTNSKYARYFQKDSYDQFLNIPDESVRLDDLYLNEKGLIVLNEIELNGPPKSRVNRIQKVRLKNSIYFSPSSTVDFERLRNMHYTNLLDAIRGRVPGVDVFQNKVIIRGPQSIARNIEPLYLINGIPTDSSILTSIPANEVDFIDVIKGSRAAIFGSSGGGGVLAIYTIQGVEPSSPKDGKEAVTFNHHGFSITRKFYEPNYESKNDFQESPQSATLFWSPEVIINKEGQAHINFSSGTVSGTYNLKLEGLTNDGIPLTTQTSFTVE</sequence>
<dbReference type="InterPro" id="IPR012910">
    <property type="entry name" value="Plug_dom"/>
</dbReference>
<reference evidence="5" key="1">
    <citation type="journal article" date="2019" name="Int. J. Syst. Evol. Microbiol.">
        <title>The Global Catalogue of Microorganisms (GCM) 10K type strain sequencing project: providing services to taxonomists for standard genome sequencing and annotation.</title>
        <authorList>
            <consortium name="The Broad Institute Genomics Platform"/>
            <consortium name="The Broad Institute Genome Sequencing Center for Infectious Disease"/>
            <person name="Wu L."/>
            <person name="Ma J."/>
        </authorList>
    </citation>
    <scope>NUCLEOTIDE SEQUENCE [LARGE SCALE GENOMIC DNA]</scope>
    <source>
        <strain evidence="5">JCM 17111</strain>
    </source>
</reference>
<dbReference type="InterPro" id="IPR037066">
    <property type="entry name" value="Plug_dom_sf"/>
</dbReference>
<feature type="domain" description="TonB-dependent receptor plug" evidence="3">
    <location>
        <begin position="577"/>
        <end position="669"/>
    </location>
</feature>
<comment type="caution">
    <text evidence="4">The sequence shown here is derived from an EMBL/GenBank/DDBJ whole genome shotgun (WGS) entry which is preliminary data.</text>
</comment>
<dbReference type="InterPro" id="IPR039426">
    <property type="entry name" value="TonB-dep_rcpt-like"/>
</dbReference>
<dbReference type="SUPFAM" id="SSF56935">
    <property type="entry name" value="Porins"/>
    <property type="match status" value="1"/>
</dbReference>
<comment type="similarity">
    <text evidence="2">Belongs to the TonB-dependent receptor family.</text>
</comment>
<dbReference type="Gene3D" id="2.170.130.10">
    <property type="entry name" value="TonB-dependent receptor, plug domain"/>
    <property type="match status" value="1"/>
</dbReference>
<comment type="subcellular location">
    <subcellularLocation>
        <location evidence="2">Cell outer membrane</location>
        <topology evidence="2">Multi-pass membrane protein</topology>
    </subcellularLocation>
</comment>
<dbReference type="Gene3D" id="2.60.40.1930">
    <property type="match status" value="1"/>
</dbReference>
<keyword evidence="1" id="KW-0732">Signal</keyword>
<evidence type="ECO:0000313" key="5">
    <source>
        <dbReference type="Proteomes" id="UP001500954"/>
    </source>
</evidence>
<protein>
    <submittedName>
        <fullName evidence="4">Plug domain-containing protein</fullName>
    </submittedName>
</protein>
<dbReference type="PANTHER" id="PTHR30069">
    <property type="entry name" value="TONB-DEPENDENT OUTER MEMBRANE RECEPTOR"/>
    <property type="match status" value="1"/>
</dbReference>
<organism evidence="4 5">
    <name type="scientific">Snuella lapsa</name>
    <dbReference type="NCBI Taxonomy" id="870481"/>
    <lineage>
        <taxon>Bacteria</taxon>
        <taxon>Pseudomonadati</taxon>
        <taxon>Bacteroidota</taxon>
        <taxon>Flavobacteriia</taxon>
        <taxon>Flavobacteriales</taxon>
        <taxon>Flavobacteriaceae</taxon>
        <taxon>Snuella</taxon>
    </lineage>
</organism>